<evidence type="ECO:0000256" key="1">
    <source>
        <dbReference type="ARBA" id="ARBA00010641"/>
    </source>
</evidence>
<evidence type="ECO:0000259" key="7">
    <source>
        <dbReference type="Pfam" id="PF08281"/>
    </source>
</evidence>
<dbReference type="Proteomes" id="UP000470771">
    <property type="component" value="Unassembled WGS sequence"/>
</dbReference>
<dbReference type="InterPro" id="IPR039425">
    <property type="entry name" value="RNA_pol_sigma-70-like"/>
</dbReference>
<dbReference type="Pfam" id="PF04542">
    <property type="entry name" value="Sigma70_r2"/>
    <property type="match status" value="1"/>
</dbReference>
<keyword evidence="3" id="KW-0731">Sigma factor</keyword>
<dbReference type="Pfam" id="PF08281">
    <property type="entry name" value="Sigma70_r4_2"/>
    <property type="match status" value="1"/>
</dbReference>
<dbReference type="EMBL" id="WWNE01000005">
    <property type="protein sequence ID" value="NBG65769.1"/>
    <property type="molecule type" value="Genomic_DNA"/>
</dbReference>
<name>A0A6N9NIU3_9FLAO</name>
<dbReference type="RefSeq" id="WP_160632708.1">
    <property type="nucleotide sequence ID" value="NZ_WWNE01000005.1"/>
</dbReference>
<accession>A0A6N9NIU3</accession>
<evidence type="ECO:0000256" key="5">
    <source>
        <dbReference type="ARBA" id="ARBA00023163"/>
    </source>
</evidence>
<feature type="domain" description="RNA polymerase sigma-70 region 2" evidence="6">
    <location>
        <begin position="11"/>
        <end position="72"/>
    </location>
</feature>
<keyword evidence="4" id="KW-0238">DNA-binding</keyword>
<evidence type="ECO:0000256" key="2">
    <source>
        <dbReference type="ARBA" id="ARBA00023015"/>
    </source>
</evidence>
<reference evidence="8 9" key="1">
    <citation type="submission" date="2019-12" db="EMBL/GenBank/DDBJ databases">
        <authorList>
            <person name="Zhao J."/>
        </authorList>
    </citation>
    <scope>NUCLEOTIDE SEQUENCE [LARGE SCALE GENOMIC DNA]</scope>
    <source>
        <strain evidence="8 9">S-15</strain>
    </source>
</reference>
<keyword evidence="9" id="KW-1185">Reference proteome</keyword>
<dbReference type="InterPro" id="IPR007627">
    <property type="entry name" value="RNA_pol_sigma70_r2"/>
</dbReference>
<dbReference type="Gene3D" id="1.10.1740.10">
    <property type="match status" value="1"/>
</dbReference>
<dbReference type="GO" id="GO:0006352">
    <property type="term" value="P:DNA-templated transcription initiation"/>
    <property type="evidence" value="ECO:0007669"/>
    <property type="project" value="InterPro"/>
</dbReference>
<comment type="similarity">
    <text evidence="1">Belongs to the sigma-70 factor family. ECF subfamily.</text>
</comment>
<comment type="caution">
    <text evidence="8">The sequence shown here is derived from an EMBL/GenBank/DDBJ whole genome shotgun (WGS) entry which is preliminary data.</text>
</comment>
<keyword evidence="2" id="KW-0805">Transcription regulation</keyword>
<dbReference type="SUPFAM" id="SSF88946">
    <property type="entry name" value="Sigma2 domain of RNA polymerase sigma factors"/>
    <property type="match status" value="1"/>
</dbReference>
<dbReference type="InterPro" id="IPR013249">
    <property type="entry name" value="RNA_pol_sigma70_r4_t2"/>
</dbReference>
<evidence type="ECO:0000259" key="6">
    <source>
        <dbReference type="Pfam" id="PF04542"/>
    </source>
</evidence>
<dbReference type="PANTHER" id="PTHR43133:SF8">
    <property type="entry name" value="RNA POLYMERASE SIGMA FACTOR HI_1459-RELATED"/>
    <property type="match status" value="1"/>
</dbReference>
<dbReference type="InterPro" id="IPR036388">
    <property type="entry name" value="WH-like_DNA-bd_sf"/>
</dbReference>
<dbReference type="Gene3D" id="1.10.10.10">
    <property type="entry name" value="Winged helix-like DNA-binding domain superfamily/Winged helix DNA-binding domain"/>
    <property type="match status" value="1"/>
</dbReference>
<organism evidence="8 9">
    <name type="scientific">Acidiluteibacter ferrifornacis</name>
    <dbReference type="NCBI Taxonomy" id="2692424"/>
    <lineage>
        <taxon>Bacteria</taxon>
        <taxon>Pseudomonadati</taxon>
        <taxon>Bacteroidota</taxon>
        <taxon>Flavobacteriia</taxon>
        <taxon>Flavobacteriales</taxon>
        <taxon>Cryomorphaceae</taxon>
        <taxon>Acidiluteibacter</taxon>
    </lineage>
</organism>
<dbReference type="InterPro" id="IPR013325">
    <property type="entry name" value="RNA_pol_sigma_r2"/>
</dbReference>
<dbReference type="GO" id="GO:0016987">
    <property type="term" value="F:sigma factor activity"/>
    <property type="evidence" value="ECO:0007669"/>
    <property type="project" value="UniProtKB-KW"/>
</dbReference>
<dbReference type="AlphaFoldDB" id="A0A6N9NIU3"/>
<evidence type="ECO:0000256" key="3">
    <source>
        <dbReference type="ARBA" id="ARBA00023082"/>
    </source>
</evidence>
<feature type="domain" description="RNA polymerase sigma factor 70 region 4 type 2" evidence="7">
    <location>
        <begin position="104"/>
        <end position="156"/>
    </location>
</feature>
<dbReference type="InterPro" id="IPR014284">
    <property type="entry name" value="RNA_pol_sigma-70_dom"/>
</dbReference>
<dbReference type="PANTHER" id="PTHR43133">
    <property type="entry name" value="RNA POLYMERASE ECF-TYPE SIGMA FACTO"/>
    <property type="match status" value="1"/>
</dbReference>
<dbReference type="NCBIfam" id="TIGR02937">
    <property type="entry name" value="sigma70-ECF"/>
    <property type="match status" value="1"/>
</dbReference>
<gene>
    <name evidence="8" type="ORF">GQN54_06540</name>
</gene>
<evidence type="ECO:0000313" key="8">
    <source>
        <dbReference type="EMBL" id="NBG65769.1"/>
    </source>
</evidence>
<proteinExistence type="inferred from homology"/>
<dbReference type="GO" id="GO:0003677">
    <property type="term" value="F:DNA binding"/>
    <property type="evidence" value="ECO:0007669"/>
    <property type="project" value="UniProtKB-KW"/>
</dbReference>
<dbReference type="CDD" id="cd06171">
    <property type="entry name" value="Sigma70_r4"/>
    <property type="match status" value="1"/>
</dbReference>
<evidence type="ECO:0000256" key="4">
    <source>
        <dbReference type="ARBA" id="ARBA00023125"/>
    </source>
</evidence>
<keyword evidence="5" id="KW-0804">Transcription</keyword>
<protein>
    <submittedName>
        <fullName evidence="8">Sigma-70 family RNA polymerase sigma factor</fullName>
    </submittedName>
</protein>
<dbReference type="InterPro" id="IPR013324">
    <property type="entry name" value="RNA_pol_sigma_r3/r4-like"/>
</dbReference>
<dbReference type="SUPFAM" id="SSF88659">
    <property type="entry name" value="Sigma3 and sigma4 domains of RNA polymerase sigma factors"/>
    <property type="match status" value="1"/>
</dbReference>
<evidence type="ECO:0000313" key="9">
    <source>
        <dbReference type="Proteomes" id="UP000470771"/>
    </source>
</evidence>
<sequence length="182" mass="20973">MEKYQTTFLRLYEPVHEAFARFCHARAYGLMEAEDLISESILCALEQFHQLKEEKAFLSYLFSIATNLLNKKNRRLKFGGTYNEKSANLIKDESLDAETRLDIQVLYEALNTLPINQKEALILFEISGFSIREVCEIQKSSESAVKQRLKRGRVALANYFKSDQLKGESIDSRSSIIMSIFL</sequence>